<dbReference type="Proteomes" id="UP000185596">
    <property type="component" value="Unassembled WGS sequence"/>
</dbReference>
<sequence length="734" mass="75667">MSRTLARIGSFAARHRYSVIVAWLVLAAALVALGRIAGGSFVDDFGVPDSGSQEAGDLTREHFAKAGEVSADVVFHVRSGTVRDAGPAAAIRGMLSELAVQPQVTAVMDPITTGLVSDDGRTALARVLYAGPVQELGAAAVQRLQDAAASPRAAGIEVQFRGQVVDAASPPETGVAEVAGLVAAVLVLLLAFGSLVAAGLPIVTAVAGLGTGSALVLLVGSAVDIPSVAPIVAVMLGLGAGIDYALFLVTGFRQYLLDGLDVPTAAARANATSGMAVLFAGGTVVVAILGLYGAGIPYVGAMGLASALIVAVMVLAALTLLPALLGLVGQRVNALRLPKLGQVRRGGSRQTGSHRWLRWGEHVGRRRWLYAVGGTLLLLVLAAPLLSLRLGMPDDRVQPVSKTQRQAYDLITNGLGPGYNGPLLVAVDLRAADQVVLERIVAAVTADPGLAAVTPPQLGDGGRAGLITLIPDSAPQDPATTALVHRLRNQLLPKALAGSDARAHVGGATAVMIDTADRVATRLPWVIAGVVVASFLLLLAMFRSVLVPLKAALLTLLSVGAAYGVIVAVFQWGWGLSLLGIEEPVPIMSMVPLFLFAVLFGLSMDYEVFLMAKVREDYLATGDAYRSVITGMAATGRVITSAAAIMAVVFLSFVGIANPLVKMIGIGLAVAVVIDATVIRMMLVPALMNLFGKAAWWFPGRGRIRVTGIVESIEAAGSARNSDSPIAETPPGKP</sequence>
<gene>
    <name evidence="9" type="ORF">BU204_09775</name>
</gene>
<dbReference type="EMBL" id="MSIE01000014">
    <property type="protein sequence ID" value="OLF17773.1"/>
    <property type="molecule type" value="Genomic_DNA"/>
</dbReference>
<keyword evidence="5 7" id="KW-1133">Transmembrane helix</keyword>
<evidence type="ECO:0000256" key="1">
    <source>
        <dbReference type="ARBA" id="ARBA00004651"/>
    </source>
</evidence>
<keyword evidence="4 7" id="KW-0812">Transmembrane</keyword>
<dbReference type="AlphaFoldDB" id="A0A1Q8CTV0"/>
<evidence type="ECO:0000256" key="2">
    <source>
        <dbReference type="ARBA" id="ARBA00010157"/>
    </source>
</evidence>
<keyword evidence="6 7" id="KW-0472">Membrane</keyword>
<evidence type="ECO:0000259" key="8">
    <source>
        <dbReference type="PROSITE" id="PS50156"/>
    </source>
</evidence>
<evidence type="ECO:0000256" key="3">
    <source>
        <dbReference type="ARBA" id="ARBA00022475"/>
    </source>
</evidence>
<keyword evidence="3" id="KW-1003">Cell membrane</keyword>
<feature type="transmembrane region" description="Helical" evidence="7">
    <location>
        <begin position="368"/>
        <end position="386"/>
    </location>
</feature>
<comment type="similarity">
    <text evidence="2">Belongs to the resistance-nodulation-cell division (RND) (TC 2.A.6) family. MmpL subfamily.</text>
</comment>
<feature type="transmembrane region" description="Helical" evidence="7">
    <location>
        <begin position="178"/>
        <end position="198"/>
    </location>
</feature>
<evidence type="ECO:0000256" key="4">
    <source>
        <dbReference type="ARBA" id="ARBA00022692"/>
    </source>
</evidence>
<feature type="transmembrane region" description="Helical" evidence="7">
    <location>
        <begin position="273"/>
        <end position="292"/>
    </location>
</feature>
<feature type="domain" description="SSD" evidence="8">
    <location>
        <begin position="178"/>
        <end position="327"/>
    </location>
</feature>
<feature type="transmembrane region" description="Helical" evidence="7">
    <location>
        <begin position="663"/>
        <end position="683"/>
    </location>
</feature>
<keyword evidence="10" id="KW-1185">Reference proteome</keyword>
<dbReference type="SUPFAM" id="SSF82866">
    <property type="entry name" value="Multidrug efflux transporter AcrB transmembrane domain"/>
    <property type="match status" value="2"/>
</dbReference>
<evidence type="ECO:0000256" key="7">
    <source>
        <dbReference type="SAM" id="Phobius"/>
    </source>
</evidence>
<dbReference type="InterPro" id="IPR050545">
    <property type="entry name" value="Mycobact_MmpL"/>
</dbReference>
<dbReference type="Gene3D" id="1.20.1640.10">
    <property type="entry name" value="Multidrug efflux transporter AcrB transmembrane domain"/>
    <property type="match status" value="2"/>
</dbReference>
<protein>
    <submittedName>
        <fullName evidence="9">Transporter</fullName>
    </submittedName>
</protein>
<comment type="caution">
    <text evidence="9">The sequence shown here is derived from an EMBL/GenBank/DDBJ whole genome shotgun (WGS) entry which is preliminary data.</text>
</comment>
<evidence type="ECO:0000313" key="10">
    <source>
        <dbReference type="Proteomes" id="UP000185596"/>
    </source>
</evidence>
<feature type="transmembrane region" description="Helical" evidence="7">
    <location>
        <begin position="205"/>
        <end position="223"/>
    </location>
</feature>
<reference evidence="9 10" key="1">
    <citation type="submission" date="2016-12" db="EMBL/GenBank/DDBJ databases">
        <title>The draft genome sequence of Actinophytocola sp. 11-183.</title>
        <authorList>
            <person name="Wang W."/>
            <person name="Yuan L."/>
        </authorList>
    </citation>
    <scope>NUCLEOTIDE SEQUENCE [LARGE SCALE GENOMIC DNA]</scope>
    <source>
        <strain evidence="9 10">11-183</strain>
    </source>
</reference>
<dbReference type="InterPro" id="IPR004869">
    <property type="entry name" value="MMPL_dom"/>
</dbReference>
<dbReference type="RefSeq" id="WP_075125277.1">
    <property type="nucleotide sequence ID" value="NZ_MSIE01000014.1"/>
</dbReference>
<accession>A0A1Q8CTV0</accession>
<feature type="transmembrane region" description="Helical" evidence="7">
    <location>
        <begin position="586"/>
        <end position="606"/>
    </location>
</feature>
<dbReference type="Pfam" id="PF03176">
    <property type="entry name" value="MMPL"/>
    <property type="match status" value="2"/>
</dbReference>
<organism evidence="9 10">
    <name type="scientific">Actinophytocola xanthii</name>
    <dbReference type="NCBI Taxonomy" id="1912961"/>
    <lineage>
        <taxon>Bacteria</taxon>
        <taxon>Bacillati</taxon>
        <taxon>Actinomycetota</taxon>
        <taxon>Actinomycetes</taxon>
        <taxon>Pseudonocardiales</taxon>
        <taxon>Pseudonocardiaceae</taxon>
    </lineage>
</organism>
<dbReference type="GO" id="GO:0005886">
    <property type="term" value="C:plasma membrane"/>
    <property type="evidence" value="ECO:0007669"/>
    <property type="project" value="UniProtKB-SubCell"/>
</dbReference>
<feature type="transmembrane region" description="Helical" evidence="7">
    <location>
        <begin position="304"/>
        <end position="329"/>
    </location>
</feature>
<evidence type="ECO:0000256" key="6">
    <source>
        <dbReference type="ARBA" id="ARBA00023136"/>
    </source>
</evidence>
<feature type="transmembrane region" description="Helical" evidence="7">
    <location>
        <begin position="229"/>
        <end position="252"/>
    </location>
</feature>
<proteinExistence type="inferred from homology"/>
<evidence type="ECO:0000313" key="9">
    <source>
        <dbReference type="EMBL" id="OLF17773.1"/>
    </source>
</evidence>
<feature type="transmembrane region" description="Helical" evidence="7">
    <location>
        <begin position="523"/>
        <end position="542"/>
    </location>
</feature>
<dbReference type="PANTHER" id="PTHR33406:SF11">
    <property type="entry name" value="MEMBRANE PROTEIN SCO6666-RELATED"/>
    <property type="match status" value="1"/>
</dbReference>
<feature type="transmembrane region" description="Helical" evidence="7">
    <location>
        <begin position="554"/>
        <end position="574"/>
    </location>
</feature>
<name>A0A1Q8CTV0_9PSEU</name>
<comment type="subcellular location">
    <subcellularLocation>
        <location evidence="1">Cell membrane</location>
        <topology evidence="1">Multi-pass membrane protein</topology>
    </subcellularLocation>
</comment>
<evidence type="ECO:0000256" key="5">
    <source>
        <dbReference type="ARBA" id="ARBA00022989"/>
    </source>
</evidence>
<dbReference type="PROSITE" id="PS50156">
    <property type="entry name" value="SSD"/>
    <property type="match status" value="1"/>
</dbReference>
<dbReference type="OrthoDB" id="7051771at2"/>
<dbReference type="InterPro" id="IPR000731">
    <property type="entry name" value="SSD"/>
</dbReference>
<dbReference type="PANTHER" id="PTHR33406">
    <property type="entry name" value="MEMBRANE PROTEIN MJ1562-RELATED"/>
    <property type="match status" value="1"/>
</dbReference>
<feature type="transmembrane region" description="Helical" evidence="7">
    <location>
        <begin position="638"/>
        <end position="657"/>
    </location>
</feature>